<dbReference type="InterPro" id="IPR052165">
    <property type="entry name" value="Membrane_assoc_protease"/>
</dbReference>
<accession>A0A537JCW6</accession>
<feature type="domain" description="NfeD1b N-terminal" evidence="8">
    <location>
        <begin position="48"/>
        <end position="205"/>
    </location>
</feature>
<dbReference type="InterPro" id="IPR012340">
    <property type="entry name" value="NA-bd_OB-fold"/>
</dbReference>
<dbReference type="Proteomes" id="UP000318093">
    <property type="component" value="Unassembled WGS sequence"/>
</dbReference>
<dbReference type="InterPro" id="IPR029045">
    <property type="entry name" value="ClpP/crotonase-like_dom_sf"/>
</dbReference>
<evidence type="ECO:0000256" key="4">
    <source>
        <dbReference type="ARBA" id="ARBA00023136"/>
    </source>
</evidence>
<dbReference type="PANTHER" id="PTHR33507:SF4">
    <property type="entry name" value="NODULATION COMPETITIVENESS PROTEIN NFED"/>
    <property type="match status" value="1"/>
</dbReference>
<dbReference type="Gene3D" id="2.40.50.140">
    <property type="entry name" value="Nucleic acid-binding proteins"/>
    <property type="match status" value="1"/>
</dbReference>
<dbReference type="Pfam" id="PF25145">
    <property type="entry name" value="NfeD1b_N"/>
    <property type="match status" value="1"/>
</dbReference>
<evidence type="ECO:0000259" key="7">
    <source>
        <dbReference type="Pfam" id="PF24961"/>
    </source>
</evidence>
<keyword evidence="2 5" id="KW-0812">Transmembrane</keyword>
<protein>
    <submittedName>
        <fullName evidence="9">Nodulation protein NfeD</fullName>
    </submittedName>
</protein>
<comment type="caution">
    <text evidence="9">The sequence shown here is derived from an EMBL/GenBank/DDBJ whole genome shotgun (WGS) entry which is preliminary data.</text>
</comment>
<name>A0A537JCW6_9BACT</name>
<evidence type="ECO:0000259" key="6">
    <source>
        <dbReference type="Pfam" id="PF01957"/>
    </source>
</evidence>
<dbReference type="Pfam" id="PF24961">
    <property type="entry name" value="NfeD_membrane"/>
    <property type="match status" value="1"/>
</dbReference>
<dbReference type="SUPFAM" id="SSF141322">
    <property type="entry name" value="NfeD domain-like"/>
    <property type="match status" value="1"/>
</dbReference>
<feature type="transmembrane region" description="Helical" evidence="5">
    <location>
        <begin position="356"/>
        <end position="379"/>
    </location>
</feature>
<evidence type="ECO:0000256" key="2">
    <source>
        <dbReference type="ARBA" id="ARBA00022692"/>
    </source>
</evidence>
<reference evidence="9 10" key="1">
    <citation type="journal article" date="2019" name="Nat. Microbiol.">
        <title>Mediterranean grassland soil C-N compound turnover is dependent on rainfall and depth, and is mediated by genomically divergent microorganisms.</title>
        <authorList>
            <person name="Diamond S."/>
            <person name="Andeer P.F."/>
            <person name="Li Z."/>
            <person name="Crits-Christoph A."/>
            <person name="Burstein D."/>
            <person name="Anantharaman K."/>
            <person name="Lane K.R."/>
            <person name="Thomas B.C."/>
            <person name="Pan C."/>
            <person name="Northen T.R."/>
            <person name="Banfield J.F."/>
        </authorList>
    </citation>
    <scope>NUCLEOTIDE SEQUENCE [LARGE SCALE GENOMIC DNA]</scope>
    <source>
        <strain evidence="9">NP_6</strain>
    </source>
</reference>
<dbReference type="PANTHER" id="PTHR33507">
    <property type="entry name" value="INNER MEMBRANE PROTEIN YBBJ"/>
    <property type="match status" value="1"/>
</dbReference>
<dbReference type="Pfam" id="PF01957">
    <property type="entry name" value="NfeD"/>
    <property type="match status" value="1"/>
</dbReference>
<dbReference type="CDD" id="cd07020">
    <property type="entry name" value="Clp_protease_NfeD_1"/>
    <property type="match status" value="1"/>
</dbReference>
<gene>
    <name evidence="9" type="ORF">E6H03_07115</name>
</gene>
<dbReference type="InterPro" id="IPR002810">
    <property type="entry name" value="NfeD-like_C"/>
</dbReference>
<proteinExistence type="predicted"/>
<evidence type="ECO:0000256" key="1">
    <source>
        <dbReference type="ARBA" id="ARBA00004141"/>
    </source>
</evidence>
<dbReference type="AlphaFoldDB" id="A0A537JCW6"/>
<dbReference type="GO" id="GO:0016020">
    <property type="term" value="C:membrane"/>
    <property type="evidence" value="ECO:0007669"/>
    <property type="project" value="UniProtKB-SubCell"/>
</dbReference>
<dbReference type="InterPro" id="IPR056738">
    <property type="entry name" value="NfeD1b_N"/>
</dbReference>
<feature type="transmembrane region" description="Helical" evidence="5">
    <location>
        <begin position="254"/>
        <end position="277"/>
    </location>
</feature>
<dbReference type="SUPFAM" id="SSF52096">
    <property type="entry name" value="ClpP/crotonase"/>
    <property type="match status" value="1"/>
</dbReference>
<feature type="domain" description="NfeD-like C-terminal" evidence="6">
    <location>
        <begin position="395"/>
        <end position="448"/>
    </location>
</feature>
<dbReference type="EMBL" id="VBAN01000212">
    <property type="protein sequence ID" value="TMI81371.1"/>
    <property type="molecule type" value="Genomic_DNA"/>
</dbReference>
<sequence length="456" mass="47313">MLRPVRPGVGLQIAMAALPVGLALWAASLAGGALAAAAKAPPAAASLVDVIRLNGVIAPATGRYVVRGIRDAERDRAEALLIEMDTPGGLLKSMDDITRAMINTDVPTVVYVYPSGSRAASAGVFITYAATIAAMAPTTHLGAAHPVTAGGGSPGGEDKTLMTKITNDSVAGIRGLAVRRGRNAAWAEKAVRESVSITETEALALHVIDLVAVSPRDLLAKIDGREVQTPSGKRRLHTRSARTVEIPMDLTEQFLALLSDPNVGFILMTMAIYGIIFELSNPGSVFPGVIGGLALILALASFAVLEVNVAGLLLIGFSLILFIADIKVPSHGILTAGGIVSFVIGSLLLTERQAPFLRISLALIFGMAALTGGFFAFAVGAGLRAQRRKVQTGREGLVGAIGVARTQLSPEGTVFVQGEIWSADSLDGVIAAGARVRVARVEGLRLQVNREEASAS</sequence>
<comment type="subcellular location">
    <subcellularLocation>
        <location evidence="1">Membrane</location>
        <topology evidence="1">Multi-pass membrane protein</topology>
    </subcellularLocation>
</comment>
<evidence type="ECO:0000256" key="5">
    <source>
        <dbReference type="SAM" id="Phobius"/>
    </source>
</evidence>
<keyword evidence="3 5" id="KW-1133">Transmembrane helix</keyword>
<organism evidence="9 10">
    <name type="scientific">Candidatus Segetimicrobium genomatis</name>
    <dbReference type="NCBI Taxonomy" id="2569760"/>
    <lineage>
        <taxon>Bacteria</taxon>
        <taxon>Bacillati</taxon>
        <taxon>Candidatus Sysuimicrobiota</taxon>
        <taxon>Candidatus Sysuimicrobiia</taxon>
        <taxon>Candidatus Sysuimicrobiales</taxon>
        <taxon>Candidatus Segetimicrobiaceae</taxon>
        <taxon>Candidatus Segetimicrobium</taxon>
    </lineage>
</organism>
<evidence type="ECO:0000313" key="9">
    <source>
        <dbReference type="EMBL" id="TMI81371.1"/>
    </source>
</evidence>
<evidence type="ECO:0000256" key="3">
    <source>
        <dbReference type="ARBA" id="ARBA00022989"/>
    </source>
</evidence>
<dbReference type="InterPro" id="IPR056739">
    <property type="entry name" value="NfeD_membrane"/>
</dbReference>
<evidence type="ECO:0000313" key="10">
    <source>
        <dbReference type="Proteomes" id="UP000318093"/>
    </source>
</evidence>
<feature type="transmembrane region" description="Helical" evidence="5">
    <location>
        <begin position="309"/>
        <end position="326"/>
    </location>
</feature>
<feature type="transmembrane region" description="Helical" evidence="5">
    <location>
        <begin position="333"/>
        <end position="350"/>
    </location>
</feature>
<keyword evidence="4 5" id="KW-0472">Membrane</keyword>
<evidence type="ECO:0000259" key="8">
    <source>
        <dbReference type="Pfam" id="PF25145"/>
    </source>
</evidence>
<dbReference type="Gene3D" id="3.90.226.10">
    <property type="entry name" value="2-enoyl-CoA Hydratase, Chain A, domain 1"/>
    <property type="match status" value="1"/>
</dbReference>
<feature type="domain" description="NfeD integral membrane" evidence="7">
    <location>
        <begin position="262"/>
        <end position="379"/>
    </location>
</feature>